<keyword evidence="6" id="KW-0560">Oxidoreductase</keyword>
<keyword evidence="8" id="KW-0732">Signal</keyword>
<evidence type="ECO:0000256" key="3">
    <source>
        <dbReference type="ARBA" id="ARBA00011928"/>
    </source>
</evidence>
<keyword evidence="5" id="KW-0274">FAD</keyword>
<dbReference type="InterPro" id="IPR016170">
    <property type="entry name" value="Cytok_DH_C_sf"/>
</dbReference>
<dbReference type="InterPro" id="IPR016167">
    <property type="entry name" value="FAD-bd_PCMH_sub1"/>
</dbReference>
<dbReference type="InterPro" id="IPR006094">
    <property type="entry name" value="Oxid_FAD_bind_N"/>
</dbReference>
<dbReference type="Proteomes" id="UP000027138">
    <property type="component" value="Unassembled WGS sequence"/>
</dbReference>
<comment type="similarity">
    <text evidence="2">Belongs to the oxygen-dependent FAD-linked oxidoreductase family.</text>
</comment>
<dbReference type="InterPro" id="IPR016166">
    <property type="entry name" value="FAD-bd_PCMH"/>
</dbReference>
<gene>
    <name evidence="10" type="ORF">JCGZ_22643</name>
</gene>
<evidence type="ECO:0000256" key="4">
    <source>
        <dbReference type="ARBA" id="ARBA00022630"/>
    </source>
</evidence>
<evidence type="ECO:0000313" key="10">
    <source>
        <dbReference type="EMBL" id="KDP25108.1"/>
    </source>
</evidence>
<feature type="chain" id="PRO_5001642137" description="cytokinin dehydrogenase" evidence="8">
    <location>
        <begin position="29"/>
        <end position="515"/>
    </location>
</feature>
<dbReference type="GO" id="GO:0071949">
    <property type="term" value="F:FAD binding"/>
    <property type="evidence" value="ECO:0007669"/>
    <property type="project" value="InterPro"/>
</dbReference>
<dbReference type="InterPro" id="IPR015345">
    <property type="entry name" value="Cytokinin_DH_FAD/cytokin-bd"/>
</dbReference>
<protein>
    <recommendedName>
        <fullName evidence="3">cytokinin dehydrogenase</fullName>
        <ecNumber evidence="3">1.5.99.12</ecNumber>
    </recommendedName>
</protein>
<evidence type="ECO:0000313" key="11">
    <source>
        <dbReference type="Proteomes" id="UP000027138"/>
    </source>
</evidence>
<evidence type="ECO:0000259" key="9">
    <source>
        <dbReference type="PROSITE" id="PS51387"/>
    </source>
</evidence>
<dbReference type="Gene3D" id="3.40.462.10">
    <property type="entry name" value="FAD-linked oxidases, C-terminal domain"/>
    <property type="match status" value="1"/>
</dbReference>
<dbReference type="OrthoDB" id="415825at2759"/>
<dbReference type="PROSITE" id="PS51387">
    <property type="entry name" value="FAD_PCMH"/>
    <property type="match status" value="1"/>
</dbReference>
<dbReference type="InterPro" id="IPR016169">
    <property type="entry name" value="FAD-bd_PCMH_sub2"/>
</dbReference>
<comment type="catalytic activity">
    <reaction evidence="7">
        <text>N(6)-dimethylallyladenine + A + H2O = 3-methyl-2-butenal + adenine + AH2</text>
        <dbReference type="Rhea" id="RHEA:13625"/>
        <dbReference type="ChEBI" id="CHEBI:13193"/>
        <dbReference type="ChEBI" id="CHEBI:15377"/>
        <dbReference type="ChEBI" id="CHEBI:15825"/>
        <dbReference type="ChEBI" id="CHEBI:16708"/>
        <dbReference type="ChEBI" id="CHEBI:17499"/>
        <dbReference type="ChEBI" id="CHEBI:17660"/>
        <dbReference type="EC" id="1.5.99.12"/>
    </reaction>
</comment>
<evidence type="ECO:0000256" key="5">
    <source>
        <dbReference type="ARBA" id="ARBA00022827"/>
    </source>
</evidence>
<evidence type="ECO:0000256" key="2">
    <source>
        <dbReference type="ARBA" id="ARBA00005466"/>
    </source>
</evidence>
<reference evidence="10 11" key="1">
    <citation type="journal article" date="2014" name="PLoS ONE">
        <title>Global Analysis of Gene Expression Profiles in Physic Nut (Jatropha curcas L.) Seedlings Exposed to Salt Stress.</title>
        <authorList>
            <person name="Zhang L."/>
            <person name="Zhang C."/>
            <person name="Wu P."/>
            <person name="Chen Y."/>
            <person name="Li M."/>
            <person name="Jiang H."/>
            <person name="Wu G."/>
        </authorList>
    </citation>
    <scope>NUCLEOTIDE SEQUENCE [LARGE SCALE GENOMIC DNA]</scope>
    <source>
        <strain evidence="11">cv. GZQX0401</strain>
        <tissue evidence="10">Young leaves</tissue>
    </source>
</reference>
<dbReference type="PANTHER" id="PTHR13878:SF141">
    <property type="entry name" value="CYTOKININ DEHYDROGENASE"/>
    <property type="match status" value="1"/>
</dbReference>
<proteinExistence type="inferred from homology"/>
<dbReference type="SUPFAM" id="SSF56176">
    <property type="entry name" value="FAD-binding/transporter-associated domain-like"/>
    <property type="match status" value="1"/>
</dbReference>
<dbReference type="Pfam" id="PF09265">
    <property type="entry name" value="Cytokin-bind"/>
    <property type="match status" value="1"/>
</dbReference>
<evidence type="ECO:0000256" key="1">
    <source>
        <dbReference type="ARBA" id="ARBA00001974"/>
    </source>
</evidence>
<dbReference type="STRING" id="180498.A0A067JQI6"/>
<comment type="cofactor">
    <cofactor evidence="1">
        <name>FAD</name>
        <dbReference type="ChEBI" id="CHEBI:57692"/>
    </cofactor>
</comment>
<dbReference type="InterPro" id="IPR050432">
    <property type="entry name" value="FAD-linked_Oxidoreductases_BP"/>
</dbReference>
<evidence type="ECO:0000256" key="6">
    <source>
        <dbReference type="ARBA" id="ARBA00023002"/>
    </source>
</evidence>
<dbReference type="Gene3D" id="3.30.43.10">
    <property type="entry name" value="Uridine Diphospho-n-acetylenolpyruvylglucosamine Reductase, domain 2"/>
    <property type="match status" value="1"/>
</dbReference>
<dbReference type="InterPro" id="IPR036318">
    <property type="entry name" value="FAD-bd_PCMH-like_sf"/>
</dbReference>
<dbReference type="InterPro" id="IPR016164">
    <property type="entry name" value="FAD-linked_Oxase-like_C"/>
</dbReference>
<dbReference type="Gene3D" id="3.30.465.10">
    <property type="match status" value="1"/>
</dbReference>
<dbReference type="Pfam" id="PF01565">
    <property type="entry name" value="FAD_binding_4"/>
    <property type="match status" value="1"/>
</dbReference>
<keyword evidence="4" id="KW-0285">Flavoprotein</keyword>
<dbReference type="PANTHER" id="PTHR13878">
    <property type="entry name" value="GULONOLACTONE OXIDASE"/>
    <property type="match status" value="1"/>
</dbReference>
<keyword evidence="11" id="KW-1185">Reference proteome</keyword>
<dbReference type="GO" id="GO:0019139">
    <property type="term" value="F:cytokinin dehydrogenase activity"/>
    <property type="evidence" value="ECO:0007669"/>
    <property type="project" value="UniProtKB-EC"/>
</dbReference>
<dbReference type="EC" id="1.5.99.12" evidence="3"/>
<evidence type="ECO:0000256" key="8">
    <source>
        <dbReference type="SAM" id="SignalP"/>
    </source>
</evidence>
<dbReference type="GO" id="GO:0009690">
    <property type="term" value="P:cytokinin metabolic process"/>
    <property type="evidence" value="ECO:0007669"/>
    <property type="project" value="InterPro"/>
</dbReference>
<dbReference type="AlphaFoldDB" id="A0A067JQI6"/>
<feature type="signal peptide" evidence="8">
    <location>
        <begin position="1"/>
        <end position="28"/>
    </location>
</feature>
<dbReference type="EMBL" id="KK914999">
    <property type="protein sequence ID" value="KDP25108.1"/>
    <property type="molecule type" value="Genomic_DNA"/>
</dbReference>
<accession>A0A067JQI6</accession>
<evidence type="ECO:0000256" key="7">
    <source>
        <dbReference type="ARBA" id="ARBA00048224"/>
    </source>
</evidence>
<organism evidence="10 11">
    <name type="scientific">Jatropha curcas</name>
    <name type="common">Barbados nut</name>
    <dbReference type="NCBI Taxonomy" id="180498"/>
    <lineage>
        <taxon>Eukaryota</taxon>
        <taxon>Viridiplantae</taxon>
        <taxon>Streptophyta</taxon>
        <taxon>Embryophyta</taxon>
        <taxon>Tracheophyta</taxon>
        <taxon>Spermatophyta</taxon>
        <taxon>Magnoliopsida</taxon>
        <taxon>eudicotyledons</taxon>
        <taxon>Gunneridae</taxon>
        <taxon>Pentapetalae</taxon>
        <taxon>rosids</taxon>
        <taxon>fabids</taxon>
        <taxon>Malpighiales</taxon>
        <taxon>Euphorbiaceae</taxon>
        <taxon>Crotonoideae</taxon>
        <taxon>Jatropheae</taxon>
        <taxon>Jatropha</taxon>
    </lineage>
</organism>
<dbReference type="SUPFAM" id="SSF55103">
    <property type="entry name" value="FAD-linked oxidases, C-terminal domain"/>
    <property type="match status" value="1"/>
</dbReference>
<name>A0A067JQI6_JATCU</name>
<feature type="domain" description="FAD-binding PCMH-type" evidence="9">
    <location>
        <begin position="63"/>
        <end position="240"/>
    </location>
</feature>
<sequence>MAMNSPFPRNFLVILFMMANLFPDLGKSETLINRCPIPHELSDKLHVDATSIESVSTDYGNIVHNKPAAVLYPTSVQDISSLVKASFMCCVPFGISVRGNGHSTHGQDMAYNGVVVDMKGLRDSGKGISIDKERRFADVGGEQLWIDVLNATVKEGVSAVSWTDYLKLSVGGTLSNAGISGQAFRYGPQISNVYEMDVVTGKGELLTCSRYNNSELFYAVLGGLGQFGIITRARIALDTHINRVRWTQILYSNFSDFIEAEEYYISQLSENEQRINEISYLEGGILFDNGTPNNWRNFFFPPADIPKITSLIKNYGIIYSVEVATTIGSSADKHLQRLMEGLNNVPEYSYAKNVSYVDFLTRVQITVQKNESHPWLNIFIPKSGISDFNSGVFRDIVLKQNITRGPVLFYPMLRDKWDDRMSAVIPDEDIFYAAGILYTSGANDWQVYEDQNKAIMEFCDKYGIEVKQYLPNYATKNEWITHFGSKWATFKQRKALFDPKNIMSPGQRIFNYYLN</sequence>